<evidence type="ECO:0000313" key="2">
    <source>
        <dbReference type="EMBL" id="KAF2443461.1"/>
    </source>
</evidence>
<dbReference type="AlphaFoldDB" id="A0A9P4PG17"/>
<protein>
    <submittedName>
        <fullName evidence="2">Uncharacterized protein</fullName>
    </submittedName>
</protein>
<proteinExistence type="predicted"/>
<reference evidence="2" key="1">
    <citation type="journal article" date="2020" name="Stud. Mycol.">
        <title>101 Dothideomycetes genomes: a test case for predicting lifestyles and emergence of pathogens.</title>
        <authorList>
            <person name="Haridas S."/>
            <person name="Albert R."/>
            <person name="Binder M."/>
            <person name="Bloem J."/>
            <person name="Labutti K."/>
            <person name="Salamov A."/>
            <person name="Andreopoulos B."/>
            <person name="Baker S."/>
            <person name="Barry K."/>
            <person name="Bills G."/>
            <person name="Bluhm B."/>
            <person name="Cannon C."/>
            <person name="Castanera R."/>
            <person name="Culley D."/>
            <person name="Daum C."/>
            <person name="Ezra D."/>
            <person name="Gonzalez J."/>
            <person name="Henrissat B."/>
            <person name="Kuo A."/>
            <person name="Liang C."/>
            <person name="Lipzen A."/>
            <person name="Lutzoni F."/>
            <person name="Magnuson J."/>
            <person name="Mondo S."/>
            <person name="Nolan M."/>
            <person name="Ohm R."/>
            <person name="Pangilinan J."/>
            <person name="Park H.-J."/>
            <person name="Ramirez L."/>
            <person name="Alfaro M."/>
            <person name="Sun H."/>
            <person name="Tritt A."/>
            <person name="Yoshinaga Y."/>
            <person name="Zwiers L.-H."/>
            <person name="Turgeon B."/>
            <person name="Goodwin S."/>
            <person name="Spatafora J."/>
            <person name="Crous P."/>
            <person name="Grigoriev I."/>
        </authorList>
    </citation>
    <scope>NUCLEOTIDE SEQUENCE</scope>
    <source>
        <strain evidence="2">CBS 690.94</strain>
    </source>
</reference>
<feature type="region of interest" description="Disordered" evidence="1">
    <location>
        <begin position="179"/>
        <end position="237"/>
    </location>
</feature>
<evidence type="ECO:0000256" key="1">
    <source>
        <dbReference type="SAM" id="MobiDB-lite"/>
    </source>
</evidence>
<sequence length="421" mass="46514">MALRGHGLPRSRAMTFNMLTDPELSRRSTVPGPSNSHRNSRRWNGRRSSHASSLTLRQPESPRDVSRDTTWQTVSWFSEPLFELPLFDLDFEDWCKKILEYVDREDLEIASASEDIQGNQSREMSWITDTASSLPHLDSLHWQQEQCPTRSPSLGGRGIKQQRRNAIVFGLLQASLANPRASSAGDTHEATTPSSSLTGNLHLPSGYTLISGISGGYRQSPEALGSGRNPPHHHSETLRVLEGNGPFVLDARDISRSQFRGMQSDSDDTITLGSSYQLQSMLRRDAVDGSPVEEQGDPWTSGVFNQLGDEIVSSLRNMDGAAARDLMEEQPSPDEVEDDIFSLLDEMGALGSNNRGEEQENRASPGDAQPEPRRESVDSEDRSSPAGSPLPSLPIIVPASTGSKKGRFGRLGRWWKRVVTR</sequence>
<gene>
    <name evidence="2" type="ORF">P171DRAFT_495225</name>
</gene>
<feature type="compositionally biased region" description="Polar residues" evidence="1">
    <location>
        <begin position="180"/>
        <end position="199"/>
    </location>
</feature>
<feature type="region of interest" description="Disordered" evidence="1">
    <location>
        <begin position="350"/>
        <end position="407"/>
    </location>
</feature>
<feature type="compositionally biased region" description="Low complexity" evidence="1">
    <location>
        <begin position="384"/>
        <end position="394"/>
    </location>
</feature>
<keyword evidence="3" id="KW-1185">Reference proteome</keyword>
<comment type="caution">
    <text evidence="2">The sequence shown here is derived from an EMBL/GenBank/DDBJ whole genome shotgun (WGS) entry which is preliminary data.</text>
</comment>
<feature type="compositionally biased region" description="Basic and acidic residues" evidence="1">
    <location>
        <begin position="370"/>
        <end position="383"/>
    </location>
</feature>
<accession>A0A9P4PG17</accession>
<evidence type="ECO:0000313" key="3">
    <source>
        <dbReference type="Proteomes" id="UP000799764"/>
    </source>
</evidence>
<feature type="region of interest" description="Disordered" evidence="1">
    <location>
        <begin position="14"/>
        <end position="68"/>
    </location>
</feature>
<dbReference type="EMBL" id="MU001502">
    <property type="protein sequence ID" value="KAF2443461.1"/>
    <property type="molecule type" value="Genomic_DNA"/>
</dbReference>
<dbReference type="OrthoDB" id="3792376at2759"/>
<organism evidence="2 3">
    <name type="scientific">Karstenula rhodostoma CBS 690.94</name>
    <dbReference type="NCBI Taxonomy" id="1392251"/>
    <lineage>
        <taxon>Eukaryota</taxon>
        <taxon>Fungi</taxon>
        <taxon>Dikarya</taxon>
        <taxon>Ascomycota</taxon>
        <taxon>Pezizomycotina</taxon>
        <taxon>Dothideomycetes</taxon>
        <taxon>Pleosporomycetidae</taxon>
        <taxon>Pleosporales</taxon>
        <taxon>Massarineae</taxon>
        <taxon>Didymosphaeriaceae</taxon>
        <taxon>Karstenula</taxon>
    </lineage>
</organism>
<name>A0A9P4PG17_9PLEO</name>
<feature type="compositionally biased region" description="Basic residues" evidence="1">
    <location>
        <begin position="38"/>
        <end position="49"/>
    </location>
</feature>
<dbReference type="Proteomes" id="UP000799764">
    <property type="component" value="Unassembled WGS sequence"/>
</dbReference>